<accession>A0A6P8DNY1</accession>
<dbReference type="GeneID" id="116208446"/>
<feature type="domain" description="Phorbol-ester/DAG-type" evidence="4">
    <location>
        <begin position="279"/>
        <end position="331"/>
    </location>
</feature>
<evidence type="ECO:0000313" key="5">
    <source>
        <dbReference type="Proteomes" id="UP000515151"/>
    </source>
</evidence>
<dbReference type="SMART" id="SM00109">
    <property type="entry name" value="C1"/>
    <property type="match status" value="2"/>
</dbReference>
<dbReference type="Pfam" id="PF03107">
    <property type="entry name" value="C1_2"/>
    <property type="match status" value="6"/>
</dbReference>
<dbReference type="SUPFAM" id="SSF57889">
    <property type="entry name" value="Cysteine-rich domain"/>
    <property type="match status" value="9"/>
</dbReference>
<keyword evidence="5" id="KW-1185">Reference proteome</keyword>
<keyword evidence="3" id="KW-0862">Zinc</keyword>
<name>A0A6P8DNY1_PUNGR</name>
<proteinExistence type="predicted"/>
<keyword evidence="1" id="KW-0479">Metal-binding</keyword>
<dbReference type="InterPro" id="IPR046349">
    <property type="entry name" value="C1-like_sf"/>
</dbReference>
<protein>
    <submittedName>
        <fullName evidence="6">Uncharacterized protein LOC116208446 isoform X1</fullName>
    </submittedName>
</protein>
<reference evidence="6" key="2">
    <citation type="submission" date="2025-08" db="UniProtKB">
        <authorList>
            <consortium name="RefSeq"/>
        </authorList>
    </citation>
    <scope>IDENTIFICATION</scope>
    <source>
        <tissue evidence="6">Leaf</tissue>
    </source>
</reference>
<dbReference type="InterPro" id="IPR004146">
    <property type="entry name" value="DC1"/>
</dbReference>
<dbReference type="PANTHER" id="PTHR46288:SF27">
    <property type="entry name" value="CYSTEINE_HISTIDINE-RICH C1 DOMAIN FAMILY PROTEIN"/>
    <property type="match status" value="1"/>
</dbReference>
<dbReference type="GO" id="GO:0046872">
    <property type="term" value="F:metal ion binding"/>
    <property type="evidence" value="ECO:0007669"/>
    <property type="project" value="UniProtKB-KW"/>
</dbReference>
<gene>
    <name evidence="6" type="primary">LOC116208446</name>
</gene>
<evidence type="ECO:0000256" key="2">
    <source>
        <dbReference type="ARBA" id="ARBA00022737"/>
    </source>
</evidence>
<reference evidence="5" key="1">
    <citation type="journal article" date="2020" name="Plant Biotechnol. J.">
        <title>The pomegranate (Punica granatum L.) draft genome dissects genetic divergence between soft- and hard-seeded cultivars.</title>
        <authorList>
            <person name="Luo X."/>
            <person name="Li H."/>
            <person name="Wu Z."/>
            <person name="Yao W."/>
            <person name="Zhao P."/>
            <person name="Cao D."/>
            <person name="Yu H."/>
            <person name="Li K."/>
            <person name="Poudel K."/>
            <person name="Zhao D."/>
            <person name="Zhang F."/>
            <person name="Xia X."/>
            <person name="Chen L."/>
            <person name="Wang Q."/>
            <person name="Jing D."/>
            <person name="Cao S."/>
        </authorList>
    </citation>
    <scope>NUCLEOTIDE SEQUENCE [LARGE SCALE GENOMIC DNA]</scope>
    <source>
        <strain evidence="5">cv. Tunisia</strain>
    </source>
</reference>
<dbReference type="AlphaFoldDB" id="A0A6P8DNY1"/>
<dbReference type="Proteomes" id="UP000515151">
    <property type="component" value="Chromosome 5"/>
</dbReference>
<evidence type="ECO:0000259" key="4">
    <source>
        <dbReference type="PROSITE" id="PS50081"/>
    </source>
</evidence>
<organism evidence="5 6">
    <name type="scientific">Punica granatum</name>
    <name type="common">Pomegranate</name>
    <dbReference type="NCBI Taxonomy" id="22663"/>
    <lineage>
        <taxon>Eukaryota</taxon>
        <taxon>Viridiplantae</taxon>
        <taxon>Streptophyta</taxon>
        <taxon>Embryophyta</taxon>
        <taxon>Tracheophyta</taxon>
        <taxon>Spermatophyta</taxon>
        <taxon>Magnoliopsida</taxon>
        <taxon>eudicotyledons</taxon>
        <taxon>Gunneridae</taxon>
        <taxon>Pentapetalae</taxon>
        <taxon>rosids</taxon>
        <taxon>malvids</taxon>
        <taxon>Myrtales</taxon>
        <taxon>Lythraceae</taxon>
        <taxon>Punica</taxon>
    </lineage>
</organism>
<keyword evidence="2" id="KW-0677">Repeat</keyword>
<evidence type="ECO:0000256" key="1">
    <source>
        <dbReference type="ARBA" id="ARBA00022723"/>
    </source>
</evidence>
<dbReference type="PROSITE" id="PS50081">
    <property type="entry name" value="ZF_DAG_PE_2"/>
    <property type="match status" value="2"/>
</dbReference>
<dbReference type="Gene3D" id="3.30.60.20">
    <property type="match status" value="1"/>
</dbReference>
<dbReference type="OrthoDB" id="1751421at2759"/>
<feature type="domain" description="Phorbol-ester/DAG-type" evidence="4">
    <location>
        <begin position="521"/>
        <end position="570"/>
    </location>
</feature>
<dbReference type="PANTHER" id="PTHR46288">
    <property type="entry name" value="PHORBOL-ESTER/DAG-TYPE DOMAIN-CONTAINING PROTEIN"/>
    <property type="match status" value="1"/>
</dbReference>
<evidence type="ECO:0000256" key="3">
    <source>
        <dbReference type="ARBA" id="ARBA00022833"/>
    </source>
</evidence>
<evidence type="ECO:0000313" key="6">
    <source>
        <dbReference type="RefSeq" id="XP_031397760.1"/>
    </source>
</evidence>
<sequence length="683" mass="77991">MAKTTSLWHPCDPDHALILRELSKNVNLPCLICELHFNGPTYCCWDCNVFLHKSCAELPLKTQHPAHPQHPALSITITTINICDKEGCHDEFCRDCNRKVFDYRCDDCSFSLDVACVALTLSPPEKEEEEEKETIRHFAHDHPLTSFPLNKPIKVECRACEQQISGPLMYGCPVCCFYLHESCTLLPGEIAKHPFHPQHSLTLFTERDFRCNACNNNTTRAAYGGIKSFIARMFRGKRYNRFLYKCNECRFRLDVQCATLVLPSDINQQLDCGTIQHFSHQHQLASFDVKMKSTGLHCKACRQKISGNVYGCPDCRFFLHRCCARELPQEMVHFLHPDHPLIFQAEPRYVVGGLRCNSCGVGSYFDFVFSCKRCNFDLDSLCALQTFSAFKEGIPTEIQHFSHDHPLTLCYSLSGSHDDCTVCGSAVIGLAYYCSTCNSPMLSNQEKRFVLHKACAELPQQLEHPFHPTHTLTLIPGQSDSSFYCDASCRYTKGFAYCCNECRFHLSLGAVPLKPTLKHQPHEHDLTHFETLGAMQCSYCGKRTYRDSYRCVQCNFTVHHGCISILPLSIKHDIHFHPLALCDKFIDRFDEQYCDACETTRRPDRGVYYCAKCNFAAHIGCVIPSVEIEETRPAQLEKVDREIASLETDIEETATNIETMPTKLEAQRKRLKELRTKRDDLAF</sequence>
<dbReference type="InterPro" id="IPR002219">
    <property type="entry name" value="PKC_DAG/PE"/>
</dbReference>
<dbReference type="RefSeq" id="XP_031397760.1">
    <property type="nucleotide sequence ID" value="XM_031541900.1"/>
</dbReference>